<dbReference type="EMBL" id="QFFJ01000001">
    <property type="protein sequence ID" value="RBL92061.1"/>
    <property type="molecule type" value="Genomic_DNA"/>
</dbReference>
<evidence type="ECO:0000256" key="2">
    <source>
        <dbReference type="ARBA" id="ARBA00022490"/>
    </source>
</evidence>
<proteinExistence type="predicted"/>
<keyword evidence="4" id="KW-0408">Iron</keyword>
<protein>
    <submittedName>
        <fullName evidence="6">Iron-sulfur cluster repair di-iron protein</fullName>
    </submittedName>
</protein>
<gene>
    <name evidence="6" type="primary">ric</name>
    <name evidence="6" type="ORF">DF182_05560</name>
</gene>
<dbReference type="Pfam" id="PF01814">
    <property type="entry name" value="Hemerythrin"/>
    <property type="match status" value="1"/>
</dbReference>
<dbReference type="NCBIfam" id="TIGR03652">
    <property type="entry name" value="FeS_repair_RIC"/>
    <property type="match status" value="1"/>
</dbReference>
<dbReference type="PANTHER" id="PTHR36438">
    <property type="entry name" value="IRON-SULFUR CLUSTER REPAIR PROTEIN YTFE"/>
    <property type="match status" value="1"/>
</dbReference>
<evidence type="ECO:0000259" key="5">
    <source>
        <dbReference type="Pfam" id="PF01814"/>
    </source>
</evidence>
<feature type="domain" description="Hemerythrin-like" evidence="5">
    <location>
        <begin position="81"/>
        <end position="232"/>
    </location>
</feature>
<dbReference type="Proteomes" id="UP000253410">
    <property type="component" value="Unassembled WGS sequence"/>
</dbReference>
<dbReference type="AlphaFoldDB" id="A0A365Y1F1"/>
<keyword evidence="2" id="KW-0963">Cytoplasm</keyword>
<dbReference type="InterPro" id="IPR019903">
    <property type="entry name" value="RIC_family"/>
</dbReference>
<evidence type="ECO:0000313" key="7">
    <source>
        <dbReference type="Proteomes" id="UP000253410"/>
    </source>
</evidence>
<dbReference type="InterPro" id="IPR012312">
    <property type="entry name" value="Hemerythrin-like"/>
</dbReference>
<name>A0A365Y1F1_9BACT</name>
<dbReference type="GO" id="GO:0005737">
    <property type="term" value="C:cytoplasm"/>
    <property type="evidence" value="ECO:0007669"/>
    <property type="project" value="UniProtKB-SubCell"/>
</dbReference>
<keyword evidence="3" id="KW-0479">Metal-binding</keyword>
<dbReference type="InterPro" id="IPR038062">
    <property type="entry name" value="ScdA-like_N_sf"/>
</dbReference>
<dbReference type="OrthoDB" id="9797132at2"/>
<reference evidence="6 7" key="1">
    <citation type="submission" date="2018-05" db="EMBL/GenBank/DDBJ databases">
        <title>Chitinophaga sp. K3CV102501T nov., isolated from isolated from a monsoon evergreen broad-leaved forest soil.</title>
        <authorList>
            <person name="Lv Y."/>
        </authorList>
    </citation>
    <scope>NUCLEOTIDE SEQUENCE [LARGE SCALE GENOMIC DNA]</scope>
    <source>
        <strain evidence="6 7">GDMCC 1.1325</strain>
    </source>
</reference>
<evidence type="ECO:0000313" key="6">
    <source>
        <dbReference type="EMBL" id="RBL92061.1"/>
    </source>
</evidence>
<evidence type="ECO:0000256" key="4">
    <source>
        <dbReference type="ARBA" id="ARBA00023004"/>
    </source>
</evidence>
<evidence type="ECO:0000256" key="3">
    <source>
        <dbReference type="ARBA" id="ARBA00022723"/>
    </source>
</evidence>
<sequence length="247" mass="28256">MEINENTIIGQLVATDYRTADVFRHHGIDFCCKGNRAIGQVCTEKKLDMAPILNELHDITATPECSIQTYHIWPLDQLAEHIVRKHHHYVAQKIPVLHQYLRKVCQVHGQEHPELWQIAALFTAAASELTAHMEKEELILFPRIREIVKKQEAGEYFESGAVSKVDKPIAVMMGEHDQEGERFRKIAELSNNYTPPENACNTYRVTYGILKEFQDDLHQHIHLENNILFPKAIAAEKTLTGSCKIPS</sequence>
<evidence type="ECO:0000256" key="1">
    <source>
        <dbReference type="ARBA" id="ARBA00004496"/>
    </source>
</evidence>
<dbReference type="Gene3D" id="1.10.3910.10">
    <property type="entry name" value="SP0561-like"/>
    <property type="match status" value="1"/>
</dbReference>
<comment type="subcellular location">
    <subcellularLocation>
        <location evidence="1">Cytoplasm</location>
    </subcellularLocation>
</comment>
<accession>A0A365Y1F1</accession>
<dbReference type="Gene3D" id="1.20.120.520">
    <property type="entry name" value="nmb1532 protein domain like"/>
    <property type="match status" value="1"/>
</dbReference>
<dbReference type="GO" id="GO:0046872">
    <property type="term" value="F:metal ion binding"/>
    <property type="evidence" value="ECO:0007669"/>
    <property type="project" value="UniProtKB-KW"/>
</dbReference>
<dbReference type="RefSeq" id="WP_113614663.1">
    <property type="nucleotide sequence ID" value="NZ_QFFJ01000001.1"/>
</dbReference>
<organism evidence="6 7">
    <name type="scientific">Chitinophaga flava</name>
    <dbReference type="NCBI Taxonomy" id="2259036"/>
    <lineage>
        <taxon>Bacteria</taxon>
        <taxon>Pseudomonadati</taxon>
        <taxon>Bacteroidota</taxon>
        <taxon>Chitinophagia</taxon>
        <taxon>Chitinophagales</taxon>
        <taxon>Chitinophagaceae</taxon>
        <taxon>Chitinophaga</taxon>
    </lineage>
</organism>
<dbReference type="Pfam" id="PF04405">
    <property type="entry name" value="ScdA_N"/>
    <property type="match status" value="1"/>
</dbReference>
<dbReference type="PANTHER" id="PTHR36438:SF1">
    <property type="entry name" value="IRON-SULFUR CLUSTER REPAIR PROTEIN YTFE"/>
    <property type="match status" value="1"/>
</dbReference>
<comment type="caution">
    <text evidence="6">The sequence shown here is derived from an EMBL/GenBank/DDBJ whole genome shotgun (WGS) entry which is preliminary data.</text>
</comment>
<keyword evidence="7" id="KW-1185">Reference proteome</keyword>